<dbReference type="SUPFAM" id="SSF51735">
    <property type="entry name" value="NAD(P)-binding Rossmann-fold domains"/>
    <property type="match status" value="1"/>
</dbReference>
<evidence type="ECO:0000313" key="1">
    <source>
        <dbReference type="EMBL" id="CEP64010.1"/>
    </source>
</evidence>
<dbReference type="PRINTS" id="PR00081">
    <property type="entry name" value="GDHRDH"/>
</dbReference>
<dbReference type="RefSeq" id="XP_022630221.1">
    <property type="nucleotide sequence ID" value="XM_022775345.1"/>
</dbReference>
<dbReference type="GeneID" id="34687537"/>
<dbReference type="EMBL" id="LN736369">
    <property type="protein sequence ID" value="CEP64010.1"/>
    <property type="molecule type" value="Genomic_DNA"/>
</dbReference>
<gene>
    <name evidence="1" type="ORF">LALA0_S10e00188g</name>
</gene>
<dbReference type="CDD" id="cd05325">
    <property type="entry name" value="carb_red_sniffer_like_SDR_c"/>
    <property type="match status" value="1"/>
</dbReference>
<accession>A0A0C7NE88</accession>
<organism evidence="1 2">
    <name type="scientific">Lachancea lanzarotensis</name>
    <dbReference type="NCBI Taxonomy" id="1245769"/>
    <lineage>
        <taxon>Eukaryota</taxon>
        <taxon>Fungi</taxon>
        <taxon>Dikarya</taxon>
        <taxon>Ascomycota</taxon>
        <taxon>Saccharomycotina</taxon>
        <taxon>Saccharomycetes</taxon>
        <taxon>Saccharomycetales</taxon>
        <taxon>Saccharomycetaceae</taxon>
        <taxon>Lachancea</taxon>
    </lineage>
</organism>
<dbReference type="InterPro" id="IPR036291">
    <property type="entry name" value="NAD(P)-bd_dom_sf"/>
</dbReference>
<name>A0A0C7NE88_9SACH</name>
<reference evidence="1 2" key="1">
    <citation type="submission" date="2014-12" db="EMBL/GenBank/DDBJ databases">
        <authorList>
            <person name="Neuveglise Cecile"/>
        </authorList>
    </citation>
    <scope>NUCLEOTIDE SEQUENCE [LARGE SCALE GENOMIC DNA]</scope>
    <source>
        <strain evidence="1 2">CBS 12615</strain>
    </source>
</reference>
<protein>
    <submittedName>
        <fullName evidence="1">LALA0S10e00188g1_1</fullName>
    </submittedName>
</protein>
<dbReference type="InterPro" id="IPR002347">
    <property type="entry name" value="SDR_fam"/>
</dbReference>
<dbReference type="Pfam" id="PF00106">
    <property type="entry name" value="adh_short"/>
    <property type="match status" value="1"/>
</dbReference>
<dbReference type="GO" id="GO:0016616">
    <property type="term" value="F:oxidoreductase activity, acting on the CH-OH group of donors, NAD or NADP as acceptor"/>
    <property type="evidence" value="ECO:0007669"/>
    <property type="project" value="TreeGrafter"/>
</dbReference>
<sequence length="253" mass="26917">MSKSYFISGGNRGIGLALVKLLSSDTSNTVVAGTRNVEGATDLKEWANLHSNVKIVALDVSLAASNVEAAKETARILPDGLDVLIANAGIAKATGTLLESTDDLFYEHFTTNTVGPIRLLRAFKSLLDMKSTKHFAVVSSIAGSLVSNINISVSTSSYGLSKAALNFAIINLNRELGPEGYKVVALHPGLVSSDMGSKTLEDEALKDVLKDLLKKFPPITPEEAAKAINKNVLEKLPEVAGRFISHDGSEIPW</sequence>
<dbReference type="PANTHER" id="PTHR45458">
    <property type="entry name" value="SHORT-CHAIN DEHYDROGENASE/REDUCTASE SDR"/>
    <property type="match status" value="1"/>
</dbReference>
<proteinExistence type="predicted"/>
<evidence type="ECO:0000313" key="2">
    <source>
        <dbReference type="Proteomes" id="UP000054304"/>
    </source>
</evidence>
<dbReference type="AlphaFoldDB" id="A0A0C7NE88"/>
<dbReference type="InterPro" id="IPR052184">
    <property type="entry name" value="SDR_enzymes"/>
</dbReference>
<dbReference type="HOGENOM" id="CLU_010194_9_1_1"/>
<dbReference type="PANTHER" id="PTHR45458:SF3">
    <property type="entry name" value="CHAIN DEHYDROGENASE (ATSC), PUTATIVE-RELATED"/>
    <property type="match status" value="1"/>
</dbReference>
<dbReference type="OrthoDB" id="4096546at2759"/>
<dbReference type="Gene3D" id="3.40.50.720">
    <property type="entry name" value="NAD(P)-binding Rossmann-like Domain"/>
    <property type="match status" value="1"/>
</dbReference>
<keyword evidence="2" id="KW-1185">Reference proteome</keyword>
<dbReference type="Proteomes" id="UP000054304">
    <property type="component" value="Unassembled WGS sequence"/>
</dbReference>